<evidence type="ECO:0000313" key="2">
    <source>
        <dbReference type="Proteomes" id="UP001174908"/>
    </source>
</evidence>
<gene>
    <name evidence="1" type="ORF">QTH91_22840</name>
</gene>
<proteinExistence type="predicted"/>
<organism evidence="1 2">
    <name type="scientific">Variovorax dokdonensis</name>
    <dbReference type="NCBI Taxonomy" id="344883"/>
    <lineage>
        <taxon>Bacteria</taxon>
        <taxon>Pseudomonadati</taxon>
        <taxon>Pseudomonadota</taxon>
        <taxon>Betaproteobacteria</taxon>
        <taxon>Burkholderiales</taxon>
        <taxon>Comamonadaceae</taxon>
        <taxon>Variovorax</taxon>
    </lineage>
</organism>
<evidence type="ECO:0000313" key="1">
    <source>
        <dbReference type="EMBL" id="MDM0047346.1"/>
    </source>
</evidence>
<name>A0ABT7NHE5_9BURK</name>
<dbReference type="EMBL" id="JASZYV010000007">
    <property type="protein sequence ID" value="MDM0047346.1"/>
    <property type="molecule type" value="Genomic_DNA"/>
</dbReference>
<accession>A0ABT7NHE5</accession>
<keyword evidence="2" id="KW-1185">Reference proteome</keyword>
<protein>
    <submittedName>
        <fullName evidence="1">Uncharacterized protein</fullName>
    </submittedName>
</protein>
<dbReference type="RefSeq" id="WP_286662469.1">
    <property type="nucleotide sequence ID" value="NZ_JASZYV010000007.1"/>
</dbReference>
<sequence>MRAMRPQLTIVLLGGAEEARGELARALERLARQADATITVRQQVASDEAAHGQSLHLLLHSAIEDGPWREQLARLGLPFSVLHGDIRAQITAAWTLAALRLGMLPTEARTLQPAESRSSPVGPGTLWRCDKCSDPECEHRLFRDLLAKREGDVA</sequence>
<reference evidence="1" key="1">
    <citation type="submission" date="2023-06" db="EMBL/GenBank/DDBJ databases">
        <authorList>
            <person name="Jiang Y."/>
            <person name="Liu Q."/>
        </authorList>
    </citation>
    <scope>NUCLEOTIDE SEQUENCE</scope>
    <source>
        <strain evidence="1">CGMCC 1.12089</strain>
    </source>
</reference>
<dbReference type="Proteomes" id="UP001174908">
    <property type="component" value="Unassembled WGS sequence"/>
</dbReference>
<comment type="caution">
    <text evidence="1">The sequence shown here is derived from an EMBL/GenBank/DDBJ whole genome shotgun (WGS) entry which is preliminary data.</text>
</comment>